<name>A0A3A3G2A5_9BURK</name>
<dbReference type="OrthoDB" id="14553at2"/>
<comment type="caution">
    <text evidence="2">The sequence shown here is derived from an EMBL/GenBank/DDBJ whole genome shotgun (WGS) entry which is preliminary data.</text>
</comment>
<dbReference type="AlphaFoldDB" id="A0A3A3G2A5"/>
<organism evidence="2 3">
    <name type="scientific">Noviherbaspirillum sedimenti</name>
    <dbReference type="NCBI Taxonomy" id="2320865"/>
    <lineage>
        <taxon>Bacteria</taxon>
        <taxon>Pseudomonadati</taxon>
        <taxon>Pseudomonadota</taxon>
        <taxon>Betaproteobacteria</taxon>
        <taxon>Burkholderiales</taxon>
        <taxon>Oxalobacteraceae</taxon>
        <taxon>Noviherbaspirillum</taxon>
    </lineage>
</organism>
<dbReference type="EMBL" id="QYUQ01000002">
    <property type="protein sequence ID" value="RJG02004.1"/>
    <property type="molecule type" value="Genomic_DNA"/>
</dbReference>
<gene>
    <name evidence="2" type="ORF">D3878_10790</name>
</gene>
<keyword evidence="3" id="KW-1185">Reference proteome</keyword>
<evidence type="ECO:0000313" key="2">
    <source>
        <dbReference type="EMBL" id="RJG02004.1"/>
    </source>
</evidence>
<evidence type="ECO:0000313" key="3">
    <source>
        <dbReference type="Proteomes" id="UP000266327"/>
    </source>
</evidence>
<dbReference type="RefSeq" id="WP_119785466.1">
    <property type="nucleotide sequence ID" value="NZ_QYUQ01000002.1"/>
</dbReference>
<feature type="chain" id="PRO_5017200684" description="Lipoprotein" evidence="1">
    <location>
        <begin position="21"/>
        <end position="113"/>
    </location>
</feature>
<evidence type="ECO:0008006" key="4">
    <source>
        <dbReference type="Google" id="ProtNLM"/>
    </source>
</evidence>
<feature type="signal peptide" evidence="1">
    <location>
        <begin position="1"/>
        <end position="20"/>
    </location>
</feature>
<dbReference type="PROSITE" id="PS51257">
    <property type="entry name" value="PROKAR_LIPOPROTEIN"/>
    <property type="match status" value="1"/>
</dbReference>
<proteinExistence type="predicted"/>
<dbReference type="Proteomes" id="UP000266327">
    <property type="component" value="Unassembled WGS sequence"/>
</dbReference>
<keyword evidence="1" id="KW-0732">Signal</keyword>
<reference evidence="3" key="1">
    <citation type="submission" date="2018-09" db="EMBL/GenBank/DDBJ databases">
        <authorList>
            <person name="Zhu H."/>
        </authorList>
    </citation>
    <scope>NUCLEOTIDE SEQUENCE [LARGE SCALE GENOMIC DNA]</scope>
    <source>
        <strain evidence="3">K1S02-23</strain>
    </source>
</reference>
<accession>A0A3A3G2A5</accession>
<evidence type="ECO:0000256" key="1">
    <source>
        <dbReference type="SAM" id="SignalP"/>
    </source>
</evidence>
<sequence length="113" mass="12794">MKFVSAAALLCLMLGLVSCTQEQQNQISRSVQNWTGTNGVLEFYAGDKLARRFLHIDKISTAMGTDDARPRSYRYGYGILDENQNMVADSGEKKVYFEISDFGSNYIFFESPR</sequence>
<protein>
    <recommendedName>
        <fullName evidence="4">Lipoprotein</fullName>
    </recommendedName>
</protein>